<dbReference type="Proteomes" id="UP000003477">
    <property type="component" value="Unassembled WGS sequence"/>
</dbReference>
<evidence type="ECO:0000313" key="7">
    <source>
        <dbReference type="Proteomes" id="UP000003477"/>
    </source>
</evidence>
<dbReference type="PROSITE" id="PS50234">
    <property type="entry name" value="VWFA"/>
    <property type="match status" value="1"/>
</dbReference>
<feature type="domain" description="VWFA" evidence="5">
    <location>
        <begin position="178"/>
        <end position="378"/>
    </location>
</feature>
<dbReference type="PANTHER" id="PTHR11878">
    <property type="entry name" value="SODIUM/CALCIUM EXCHANGER"/>
    <property type="match status" value="1"/>
</dbReference>
<dbReference type="InterPro" id="IPR051171">
    <property type="entry name" value="CaCA"/>
</dbReference>
<comment type="caution">
    <text evidence="6">The sequence shown here is derived from an EMBL/GenBank/DDBJ whole genome shotgun (WGS) entry which is preliminary data.</text>
</comment>
<keyword evidence="4" id="KW-0406">Ion transport</keyword>
<name>G5JE53_CROWT</name>
<dbReference type="SUPFAM" id="SSF53300">
    <property type="entry name" value="vWA-like"/>
    <property type="match status" value="1"/>
</dbReference>
<sequence>MSYEYDLTLAPGETQIVMHLAAQNENRTLATTKAGALEALGLDLFAGMSETEVQQLVNFVTEGLVIDDVTLVEGNDNTTALFTVTLLEEITEAVTVDYETASGTAEAGVDYISANGSLTFLPGGDSTQTIAVEIIGDTMGEIDETFFVNLGNASGTVIADGQGIGTIENDDLIPVDLELSLLVDVSGSVNSSEYNLQIAGYANIFDDPTIYNDLISRGIDGSVAVNLIVWSSSTLQQESIPWTLINSVESSQAFAQDIRETLLPQFGGSRPFSGGTSPGPAINFAVPLFFNNDFDSRRQTIDVSGDGTGNSSSTSNARDNALAAGIDVINGIVIGSSSSVFNFYQNSLIGGINSDGTPAFAFQANTFSEFEQVIRDKLTFEFTPPPKISIEDAAEFEGNSGDVTQFLVTVTLDRPNDEQPVRVIYTTDNDTAIAGEDYTEATGVVTFAPGETVQTFIVEVSADTTPEDNETFLINLSDPTNADIVRSQGLITIINDDEPDLTITAATVSQTVVSPGETLDTNWTVTNVGIEDAQSSWVDSVYYSEDDTLTGGDILLVDRGAGPLAAGASYDRTQAVTIPFNVTAGDHFLLVQSDRQNTQEEFNETNNLAPIPIEVVLPDLVVNSVAAPATANFGDTITLSWDVTNLGVGSALGTWRDRLYLSTDETISGDDRLLVTEVRQNTLAPGESYNQAASITLPLDSNIADGTYFILAQTDLFGEQQESDNDNNVNIDPIELSIPPLPDIVVSNIEAPIEAFSGQDIVVSWTLTNQGTAAASGTWRDRVFLSDDLNVGGDQLFDTFEFTGVLEPGESITRQQTITLPIDLEGDRYVVVSTDTGNQIFEFTGDNNNSTLNQQVMTVELSPFPHHQTYKLLG</sequence>
<evidence type="ECO:0000256" key="3">
    <source>
        <dbReference type="ARBA" id="ARBA00022837"/>
    </source>
</evidence>
<dbReference type="InterPro" id="IPR036465">
    <property type="entry name" value="vWFA_dom_sf"/>
</dbReference>
<evidence type="ECO:0000256" key="1">
    <source>
        <dbReference type="ARBA" id="ARBA00022729"/>
    </source>
</evidence>
<dbReference type="Pfam" id="PF07705">
    <property type="entry name" value="CARDB"/>
    <property type="match status" value="3"/>
</dbReference>
<dbReference type="EMBL" id="AESD01000927">
    <property type="protein sequence ID" value="EHJ09532.1"/>
    <property type="molecule type" value="Genomic_DNA"/>
</dbReference>
<dbReference type="InterPro" id="IPR003644">
    <property type="entry name" value="Calx_beta"/>
</dbReference>
<evidence type="ECO:0000313" key="6">
    <source>
        <dbReference type="EMBL" id="EHJ09532.1"/>
    </source>
</evidence>
<dbReference type="Gene3D" id="2.60.40.10">
    <property type="entry name" value="Immunoglobulins"/>
    <property type="match status" value="3"/>
</dbReference>
<dbReference type="Gene3D" id="3.40.50.410">
    <property type="entry name" value="von Willebrand factor, type A domain"/>
    <property type="match status" value="1"/>
</dbReference>
<dbReference type="InterPro" id="IPR013783">
    <property type="entry name" value="Ig-like_fold"/>
</dbReference>
<dbReference type="InterPro" id="IPR011635">
    <property type="entry name" value="CARDB"/>
</dbReference>
<dbReference type="InterPro" id="IPR002035">
    <property type="entry name" value="VWF_A"/>
</dbReference>
<dbReference type="SMART" id="SM00237">
    <property type="entry name" value="Calx_beta"/>
    <property type="match status" value="2"/>
</dbReference>
<reference evidence="6 7" key="1">
    <citation type="journal article" date="2011" name="Front. Microbiol.">
        <title>Two Strains of Crocosphaera watsonii with Highly Conserved Genomes are Distinguished by Strain-Specific Features.</title>
        <authorList>
            <person name="Bench S.R."/>
            <person name="Ilikchyan I.N."/>
            <person name="Tripp H.J."/>
            <person name="Zehr J.P."/>
        </authorList>
    </citation>
    <scope>NUCLEOTIDE SEQUENCE [LARGE SCALE GENOMIC DNA]</scope>
    <source>
        <strain evidence="6 7">WH 0003</strain>
    </source>
</reference>
<dbReference type="InterPro" id="IPR038081">
    <property type="entry name" value="CalX-like_sf"/>
</dbReference>
<dbReference type="Pfam" id="PF06707">
    <property type="entry name" value="DUF1194"/>
    <property type="match status" value="1"/>
</dbReference>
<dbReference type="PANTHER" id="PTHR11878:SF65">
    <property type="entry name" value="NA_CA-EXCHANGE PROTEIN, ISOFORM G"/>
    <property type="match status" value="1"/>
</dbReference>
<dbReference type="GO" id="GO:0016020">
    <property type="term" value="C:membrane"/>
    <property type="evidence" value="ECO:0007669"/>
    <property type="project" value="InterPro"/>
</dbReference>
<keyword evidence="4" id="KW-0813">Transport</keyword>
<proteinExistence type="predicted"/>
<protein>
    <recommendedName>
        <fullName evidence="5">VWFA domain-containing protein</fullName>
    </recommendedName>
</protein>
<dbReference type="GO" id="GO:0007154">
    <property type="term" value="P:cell communication"/>
    <property type="evidence" value="ECO:0007669"/>
    <property type="project" value="InterPro"/>
</dbReference>
<organism evidence="6 7">
    <name type="scientific">Crocosphaera watsonii WH 0003</name>
    <dbReference type="NCBI Taxonomy" id="423471"/>
    <lineage>
        <taxon>Bacteria</taxon>
        <taxon>Bacillati</taxon>
        <taxon>Cyanobacteriota</taxon>
        <taxon>Cyanophyceae</taxon>
        <taxon>Oscillatoriophycideae</taxon>
        <taxon>Chroococcales</taxon>
        <taxon>Aphanothecaceae</taxon>
        <taxon>Crocosphaera</taxon>
    </lineage>
</organism>
<gene>
    <name evidence="6" type="ORF">CWATWH0003_B040</name>
</gene>
<keyword evidence="1" id="KW-0732">Signal</keyword>
<dbReference type="InterPro" id="IPR010607">
    <property type="entry name" value="DUF1194"/>
</dbReference>
<dbReference type="AlphaFoldDB" id="G5JE53"/>
<keyword evidence="3" id="KW-0106">Calcium</keyword>
<dbReference type="Pfam" id="PF03160">
    <property type="entry name" value="Calx-beta"/>
    <property type="match status" value="2"/>
</dbReference>
<evidence type="ECO:0000256" key="2">
    <source>
        <dbReference type="ARBA" id="ARBA00022737"/>
    </source>
</evidence>
<evidence type="ECO:0000259" key="5">
    <source>
        <dbReference type="PROSITE" id="PS50234"/>
    </source>
</evidence>
<keyword evidence="2" id="KW-0677">Repeat</keyword>
<dbReference type="Gene3D" id="2.60.40.2030">
    <property type="match status" value="2"/>
</dbReference>
<dbReference type="PATRIC" id="fig|423471.3.peg.5318"/>
<dbReference type="GO" id="GO:0030001">
    <property type="term" value="P:metal ion transport"/>
    <property type="evidence" value="ECO:0007669"/>
    <property type="project" value="TreeGrafter"/>
</dbReference>
<evidence type="ECO:0000256" key="4">
    <source>
        <dbReference type="ARBA" id="ARBA00023065"/>
    </source>
</evidence>
<accession>G5JE53</accession>
<dbReference type="SUPFAM" id="SSF141072">
    <property type="entry name" value="CalX-like"/>
    <property type="match status" value="2"/>
</dbReference>